<dbReference type="Pfam" id="PF08774">
    <property type="entry name" value="VRR_NUC"/>
    <property type="match status" value="1"/>
</dbReference>
<evidence type="ECO:0000256" key="1">
    <source>
        <dbReference type="ARBA" id="ARBA00001946"/>
    </source>
</evidence>
<dbReference type="InterPro" id="IPR014883">
    <property type="entry name" value="VRR_NUC"/>
</dbReference>
<dbReference type="RefSeq" id="WP_185674753.1">
    <property type="nucleotide sequence ID" value="NZ_JACHVB010000014.1"/>
</dbReference>
<dbReference type="Gene3D" id="3.40.1350.10">
    <property type="match status" value="1"/>
</dbReference>
<dbReference type="GO" id="GO:0004518">
    <property type="term" value="F:nuclease activity"/>
    <property type="evidence" value="ECO:0007669"/>
    <property type="project" value="UniProtKB-KW"/>
</dbReference>
<keyword evidence="3" id="KW-0378">Hydrolase</keyword>
<evidence type="ECO:0000259" key="4">
    <source>
        <dbReference type="SMART" id="SM00990"/>
    </source>
</evidence>
<reference evidence="5 6" key="1">
    <citation type="submission" date="2020-07" db="EMBL/GenBank/DDBJ databases">
        <authorList>
            <person name="Feng X."/>
        </authorList>
    </citation>
    <scope>NUCLEOTIDE SEQUENCE [LARGE SCALE GENOMIC DNA]</scope>
    <source>
        <strain evidence="5 6">JCM31066</strain>
    </source>
</reference>
<dbReference type="EMBL" id="JACHVB010000014">
    <property type="protein sequence ID" value="MBC2593754.1"/>
    <property type="molecule type" value="Genomic_DNA"/>
</dbReference>
<dbReference type="GO" id="GO:0003676">
    <property type="term" value="F:nucleic acid binding"/>
    <property type="evidence" value="ECO:0007669"/>
    <property type="project" value="InterPro"/>
</dbReference>
<evidence type="ECO:0000313" key="5">
    <source>
        <dbReference type="EMBL" id="MBC2593754.1"/>
    </source>
</evidence>
<dbReference type="GO" id="GO:0016788">
    <property type="term" value="F:hydrolase activity, acting on ester bonds"/>
    <property type="evidence" value="ECO:0007669"/>
    <property type="project" value="InterPro"/>
</dbReference>
<evidence type="ECO:0000313" key="6">
    <source>
        <dbReference type="Proteomes" id="UP000546464"/>
    </source>
</evidence>
<dbReference type="Proteomes" id="UP000546464">
    <property type="component" value="Unassembled WGS sequence"/>
</dbReference>
<gene>
    <name evidence="5" type="ORF">H5P28_05715</name>
</gene>
<keyword evidence="2" id="KW-0540">Nuclease</keyword>
<keyword evidence="6" id="KW-1185">Reference proteome</keyword>
<sequence length="136" mass="15231">MNRRNEEHRLQVALFKWAKYASARHPGLKLMFAIPNGGARDAITGAMLKAEGVKAGVPDIFLPLSAGGFHGLFIELKTARGHPTPEQREWLMRLRHRGYATVLCRGLDEALDTITRYLGGQLSPENTGYDRNFNNQ</sequence>
<proteinExistence type="predicted"/>
<evidence type="ECO:0000256" key="2">
    <source>
        <dbReference type="ARBA" id="ARBA00022722"/>
    </source>
</evidence>
<dbReference type="SMART" id="SM00990">
    <property type="entry name" value="VRR_NUC"/>
    <property type="match status" value="1"/>
</dbReference>
<comment type="cofactor">
    <cofactor evidence="1">
        <name>Mg(2+)</name>
        <dbReference type="ChEBI" id="CHEBI:18420"/>
    </cofactor>
</comment>
<feature type="domain" description="VRR-NUC" evidence="4">
    <location>
        <begin position="5"/>
        <end position="108"/>
    </location>
</feature>
<name>A0A842HDZ3_9BACT</name>
<protein>
    <submittedName>
        <fullName evidence="5">VRR-NUC domain-containing protein</fullName>
    </submittedName>
</protein>
<evidence type="ECO:0000256" key="3">
    <source>
        <dbReference type="ARBA" id="ARBA00022801"/>
    </source>
</evidence>
<organism evidence="5 6">
    <name type="scientific">Ruficoccus amylovorans</name>
    <dbReference type="NCBI Taxonomy" id="1804625"/>
    <lineage>
        <taxon>Bacteria</taxon>
        <taxon>Pseudomonadati</taxon>
        <taxon>Verrucomicrobiota</taxon>
        <taxon>Opitutia</taxon>
        <taxon>Puniceicoccales</taxon>
        <taxon>Cerasicoccaceae</taxon>
        <taxon>Ruficoccus</taxon>
    </lineage>
</organism>
<dbReference type="InterPro" id="IPR011856">
    <property type="entry name" value="tRNA_endonuc-like_dom_sf"/>
</dbReference>
<comment type="caution">
    <text evidence="5">The sequence shown here is derived from an EMBL/GenBank/DDBJ whole genome shotgun (WGS) entry which is preliminary data.</text>
</comment>
<dbReference type="AlphaFoldDB" id="A0A842HDZ3"/>
<accession>A0A842HDZ3</accession>